<accession>A0ABY6U547</accession>
<feature type="coiled-coil region" evidence="1">
    <location>
        <begin position="32"/>
        <end position="59"/>
    </location>
</feature>
<dbReference type="Gene3D" id="1.20.5.340">
    <property type="match status" value="1"/>
</dbReference>
<sequence>MTHPQNFQTFVAQMRAMLDQQSATLATLCQGIRQLETKVDGLSKEAIQLDTRVEGLESRVTHIDVDASKLAPGIKQPNGKFDDANQGLTYNDLRWAVNRSSIALNPMRVFSPFHHVRTAQPIPSFTHNDRCLLDLNKSELVRTLNALGADTSGLDIDTLRVAILRLIYFLGWKQG</sequence>
<name>A0ABY6U547_BIOOC</name>
<protein>
    <submittedName>
        <fullName evidence="2">Uncharacterized protein</fullName>
    </submittedName>
</protein>
<evidence type="ECO:0000313" key="2">
    <source>
        <dbReference type="EMBL" id="VUC26178.1"/>
    </source>
</evidence>
<keyword evidence="1" id="KW-0175">Coiled coil</keyword>
<comment type="caution">
    <text evidence="2">The sequence shown here is derived from an EMBL/GenBank/DDBJ whole genome shotgun (WGS) entry which is preliminary data.</text>
</comment>
<evidence type="ECO:0000256" key="1">
    <source>
        <dbReference type="SAM" id="Coils"/>
    </source>
</evidence>
<dbReference type="Proteomes" id="UP000766486">
    <property type="component" value="Unassembled WGS sequence"/>
</dbReference>
<evidence type="ECO:0000313" key="3">
    <source>
        <dbReference type="Proteomes" id="UP000766486"/>
    </source>
</evidence>
<dbReference type="EMBL" id="CABFNS010000743">
    <property type="protein sequence ID" value="VUC26178.1"/>
    <property type="molecule type" value="Genomic_DNA"/>
</dbReference>
<keyword evidence="3" id="KW-1185">Reference proteome</keyword>
<organism evidence="2 3">
    <name type="scientific">Bionectria ochroleuca</name>
    <name type="common">Gliocladium roseum</name>
    <dbReference type="NCBI Taxonomy" id="29856"/>
    <lineage>
        <taxon>Eukaryota</taxon>
        <taxon>Fungi</taxon>
        <taxon>Dikarya</taxon>
        <taxon>Ascomycota</taxon>
        <taxon>Pezizomycotina</taxon>
        <taxon>Sordariomycetes</taxon>
        <taxon>Hypocreomycetidae</taxon>
        <taxon>Hypocreales</taxon>
        <taxon>Bionectriaceae</taxon>
        <taxon>Clonostachys</taxon>
    </lineage>
</organism>
<gene>
    <name evidence="2" type="ORF">CLO192961_LOCUS183076</name>
</gene>
<reference evidence="2 3" key="1">
    <citation type="submission" date="2019-06" db="EMBL/GenBank/DDBJ databases">
        <authorList>
            <person name="Broberg M."/>
        </authorList>
    </citation>
    <scope>NUCLEOTIDE SEQUENCE [LARGE SCALE GENOMIC DNA]</scope>
</reference>
<proteinExistence type="predicted"/>